<keyword evidence="2" id="KW-1185">Reference proteome</keyword>
<reference evidence="2" key="1">
    <citation type="journal article" date="2022" name="Mol. Ecol. Resour.">
        <title>The genomes of chicory, endive, great burdock and yacon provide insights into Asteraceae palaeo-polyploidization history and plant inulin production.</title>
        <authorList>
            <person name="Fan W."/>
            <person name="Wang S."/>
            <person name="Wang H."/>
            <person name="Wang A."/>
            <person name="Jiang F."/>
            <person name="Liu H."/>
            <person name="Zhao H."/>
            <person name="Xu D."/>
            <person name="Zhang Y."/>
        </authorList>
    </citation>
    <scope>NUCLEOTIDE SEQUENCE [LARGE SCALE GENOMIC DNA]</scope>
    <source>
        <strain evidence="2">cv. Punajuju</strain>
    </source>
</reference>
<organism evidence="1 2">
    <name type="scientific">Cichorium intybus</name>
    <name type="common">Chicory</name>
    <dbReference type="NCBI Taxonomy" id="13427"/>
    <lineage>
        <taxon>Eukaryota</taxon>
        <taxon>Viridiplantae</taxon>
        <taxon>Streptophyta</taxon>
        <taxon>Embryophyta</taxon>
        <taxon>Tracheophyta</taxon>
        <taxon>Spermatophyta</taxon>
        <taxon>Magnoliopsida</taxon>
        <taxon>eudicotyledons</taxon>
        <taxon>Gunneridae</taxon>
        <taxon>Pentapetalae</taxon>
        <taxon>asterids</taxon>
        <taxon>campanulids</taxon>
        <taxon>Asterales</taxon>
        <taxon>Asteraceae</taxon>
        <taxon>Cichorioideae</taxon>
        <taxon>Cichorieae</taxon>
        <taxon>Cichoriinae</taxon>
        <taxon>Cichorium</taxon>
    </lineage>
</organism>
<reference evidence="1 2" key="2">
    <citation type="journal article" date="2022" name="Mol. Ecol. Resour.">
        <title>The genomes of chicory, endive, great burdock and yacon provide insights into Asteraceae paleo-polyploidization history and plant inulin production.</title>
        <authorList>
            <person name="Fan W."/>
            <person name="Wang S."/>
            <person name="Wang H."/>
            <person name="Wang A."/>
            <person name="Jiang F."/>
            <person name="Liu H."/>
            <person name="Zhao H."/>
            <person name="Xu D."/>
            <person name="Zhang Y."/>
        </authorList>
    </citation>
    <scope>NUCLEOTIDE SEQUENCE [LARGE SCALE GENOMIC DNA]</scope>
    <source>
        <strain evidence="2">cv. Punajuju</strain>
        <tissue evidence="1">Leaves</tissue>
    </source>
</reference>
<dbReference type="Proteomes" id="UP001055811">
    <property type="component" value="Linkage Group LG02"/>
</dbReference>
<protein>
    <submittedName>
        <fullName evidence="1">Uncharacterized protein</fullName>
    </submittedName>
</protein>
<evidence type="ECO:0000313" key="2">
    <source>
        <dbReference type="Proteomes" id="UP001055811"/>
    </source>
</evidence>
<gene>
    <name evidence="1" type="ORF">L2E82_11282</name>
</gene>
<dbReference type="EMBL" id="CM042010">
    <property type="protein sequence ID" value="KAI3781273.1"/>
    <property type="molecule type" value="Genomic_DNA"/>
</dbReference>
<evidence type="ECO:0000313" key="1">
    <source>
        <dbReference type="EMBL" id="KAI3781273.1"/>
    </source>
</evidence>
<sequence length="191" mass="21476">MYKLLFEPNVLVPLSFSKSGNYYLNNEKTFSGNSSKHGLTTKHSFGKVKYVLRPVLLSGCQSKSHHCGALGTKDRVNLGGYGVELALKNMEYKAMDDSEIKKGVTLEHPHTEYLSQEVRGFIFSKILHESRASEIEECQKELSKARALVEAAERSLEDEVGDKNATMTETGREVMYKNKERFEFVKAASNS</sequence>
<name>A0ACB9GDK5_CICIN</name>
<accession>A0ACB9GDK5</accession>
<comment type="caution">
    <text evidence="1">The sequence shown here is derived from an EMBL/GenBank/DDBJ whole genome shotgun (WGS) entry which is preliminary data.</text>
</comment>
<proteinExistence type="predicted"/>